<keyword evidence="1" id="KW-0472">Membrane</keyword>
<organism evidence="3 4">
    <name type="scientific">Microlunatus elymi</name>
    <dbReference type="NCBI Taxonomy" id="2596828"/>
    <lineage>
        <taxon>Bacteria</taxon>
        <taxon>Bacillati</taxon>
        <taxon>Actinomycetota</taxon>
        <taxon>Actinomycetes</taxon>
        <taxon>Propionibacteriales</taxon>
        <taxon>Propionibacteriaceae</taxon>
        <taxon>Microlunatus</taxon>
    </lineage>
</organism>
<evidence type="ECO:0000259" key="2">
    <source>
        <dbReference type="Pfam" id="PF14018"/>
    </source>
</evidence>
<keyword evidence="1" id="KW-1133">Transmembrane helix</keyword>
<sequence>MAEVVSIDGKPYLKRRPIAVLLLTVVTLFVYWVIWYYKINNDARRYLRDPTIKPWLSALAIAPGLILIVPPFISIYRTGTRIRRMESSAAIDKPLHPLLGVLCALLTSITLIFAGGTGYYYQQHLNTLFTKAAR</sequence>
<dbReference type="Proteomes" id="UP000319263">
    <property type="component" value="Chromosome"/>
</dbReference>
<dbReference type="AlphaFoldDB" id="A0A516PW28"/>
<reference evidence="3 4" key="1">
    <citation type="submission" date="2019-07" db="EMBL/GenBank/DDBJ databases">
        <title>Microlunatus dokdonensis sp. nov. isolated from the rhizospheric soil of the wild plant Elymus tsukushiensis.</title>
        <authorList>
            <person name="Ghim S.-Y."/>
            <person name="Hwang Y.-J."/>
            <person name="Son J.-S."/>
            <person name="Shin J.-H."/>
        </authorList>
    </citation>
    <scope>NUCLEOTIDE SEQUENCE [LARGE SCALE GENOMIC DNA]</scope>
    <source>
        <strain evidence="3 4">KUDC0627</strain>
    </source>
</reference>
<feature type="transmembrane region" description="Helical" evidence="1">
    <location>
        <begin position="55"/>
        <end position="76"/>
    </location>
</feature>
<keyword evidence="1" id="KW-0812">Transmembrane</keyword>
<feature type="transmembrane region" description="Helical" evidence="1">
    <location>
        <begin position="18"/>
        <end position="35"/>
    </location>
</feature>
<protein>
    <submittedName>
        <fullName evidence="3">DUF4234 domain-containing protein</fullName>
    </submittedName>
</protein>
<evidence type="ECO:0000313" key="3">
    <source>
        <dbReference type="EMBL" id="QDP95161.1"/>
    </source>
</evidence>
<evidence type="ECO:0000256" key="1">
    <source>
        <dbReference type="SAM" id="Phobius"/>
    </source>
</evidence>
<proteinExistence type="predicted"/>
<dbReference type="RefSeq" id="WP_143985143.1">
    <property type="nucleotide sequence ID" value="NZ_CP041692.1"/>
</dbReference>
<gene>
    <name evidence="3" type="ORF">FOE78_03845</name>
</gene>
<feature type="transmembrane region" description="Helical" evidence="1">
    <location>
        <begin position="97"/>
        <end position="121"/>
    </location>
</feature>
<evidence type="ECO:0000313" key="4">
    <source>
        <dbReference type="Proteomes" id="UP000319263"/>
    </source>
</evidence>
<dbReference type="OrthoDB" id="4945834at2"/>
<name>A0A516PW28_9ACTN</name>
<accession>A0A516PW28</accession>
<keyword evidence="4" id="KW-1185">Reference proteome</keyword>
<dbReference type="Pfam" id="PF14018">
    <property type="entry name" value="DUF4234"/>
    <property type="match status" value="1"/>
</dbReference>
<dbReference type="InterPro" id="IPR025328">
    <property type="entry name" value="DUF4234"/>
</dbReference>
<dbReference type="KEGG" id="mik:FOE78_03845"/>
<dbReference type="EMBL" id="CP041692">
    <property type="protein sequence ID" value="QDP95161.1"/>
    <property type="molecule type" value="Genomic_DNA"/>
</dbReference>
<feature type="domain" description="DUF4234" evidence="2">
    <location>
        <begin position="18"/>
        <end position="83"/>
    </location>
</feature>